<evidence type="ECO:0008006" key="10">
    <source>
        <dbReference type="Google" id="ProtNLM"/>
    </source>
</evidence>
<accession>V4MID5</accession>
<dbReference type="Gene3D" id="2.40.160.120">
    <property type="match status" value="1"/>
</dbReference>
<dbReference type="PANTHER" id="PTHR10972:SF155">
    <property type="entry name" value="OXYSTEROL-BINDING PROTEIN-RELATED PROTEIN 2A"/>
    <property type="match status" value="1"/>
</dbReference>
<sequence>MIKDNVGKDLTRVCLPVYFNEPISSLQKCFEDLEYSYLLDRAYEHGKSGNGLLRALNVAAFAVSGYASTEGRHCKPFNPLLGETYEADFPEKGIRFFSEKVSHHPTVIACHCEGKGWKFWGDTNLRSKFWGRSIQVEPVGVLTLEFDDGEVFQWSKVTSTIYNIILGKLYCDHHGVMQIRGNRQYSCTLKFKEQSILERNPHQVNGFVEDLSGKKAATVFGKWDDSLYYVAGDGVSKTKVSDPSSNASLLWKRTKPPHNVTRYNLTSFAITLNELTPGLQEILPPTDSRLRPDQRHLENGEYEKANLEKQRLERRQRMSRQLQESGWRPRWFEKQGESETFKYTGGYWEARGHRNWDDCPDIFGEFKEELVDSA</sequence>
<evidence type="ECO:0000256" key="3">
    <source>
        <dbReference type="ARBA" id="ARBA00022448"/>
    </source>
</evidence>
<dbReference type="Pfam" id="PF01237">
    <property type="entry name" value="Oxysterol_BP"/>
    <property type="match status" value="1"/>
</dbReference>
<comment type="function">
    <text evidence="1">May be involved in the transport of sterols.</text>
</comment>
<dbReference type="OrthoDB" id="14833at2759"/>
<dbReference type="Gene3D" id="3.30.70.3490">
    <property type="match status" value="1"/>
</dbReference>
<evidence type="ECO:0000256" key="4">
    <source>
        <dbReference type="ARBA" id="ARBA00023054"/>
    </source>
</evidence>
<dbReference type="InterPro" id="IPR000648">
    <property type="entry name" value="Oxysterol-bd"/>
</dbReference>
<feature type="coiled-coil region" evidence="7">
    <location>
        <begin position="295"/>
        <end position="322"/>
    </location>
</feature>
<evidence type="ECO:0000256" key="1">
    <source>
        <dbReference type="ARBA" id="ARBA00003361"/>
    </source>
</evidence>
<gene>
    <name evidence="8" type="ORF">EUTSA_v10024514mg</name>
</gene>
<keyword evidence="4 7" id="KW-0175">Coiled coil</keyword>
<evidence type="ECO:0000256" key="2">
    <source>
        <dbReference type="ARBA" id="ARBA00008842"/>
    </source>
</evidence>
<dbReference type="GO" id="GO:0005829">
    <property type="term" value="C:cytosol"/>
    <property type="evidence" value="ECO:0007669"/>
    <property type="project" value="TreeGrafter"/>
</dbReference>
<dbReference type="Proteomes" id="UP000030689">
    <property type="component" value="Unassembled WGS sequence"/>
</dbReference>
<dbReference type="SUPFAM" id="SSF144000">
    <property type="entry name" value="Oxysterol-binding protein-like"/>
    <property type="match status" value="1"/>
</dbReference>
<name>V4MID5_EUTSA</name>
<evidence type="ECO:0000256" key="7">
    <source>
        <dbReference type="SAM" id="Coils"/>
    </source>
</evidence>
<dbReference type="GO" id="GO:0032934">
    <property type="term" value="F:sterol binding"/>
    <property type="evidence" value="ECO:0007669"/>
    <property type="project" value="TreeGrafter"/>
</dbReference>
<protein>
    <recommendedName>
        <fullName evidence="10">Oxysterol-binding protein</fullName>
    </recommendedName>
</protein>
<evidence type="ECO:0000313" key="9">
    <source>
        <dbReference type="Proteomes" id="UP000030689"/>
    </source>
</evidence>
<dbReference type="GO" id="GO:0016020">
    <property type="term" value="C:membrane"/>
    <property type="evidence" value="ECO:0007669"/>
    <property type="project" value="TreeGrafter"/>
</dbReference>
<evidence type="ECO:0000256" key="6">
    <source>
        <dbReference type="ARBA" id="ARBA00023121"/>
    </source>
</evidence>
<dbReference type="PANTHER" id="PTHR10972">
    <property type="entry name" value="OXYSTEROL-BINDING PROTEIN-RELATED"/>
    <property type="match status" value="1"/>
</dbReference>
<keyword evidence="6" id="KW-0446">Lipid-binding</keyword>
<dbReference type="EMBL" id="KI517384">
    <property type="protein sequence ID" value="ESQ55102.1"/>
    <property type="molecule type" value="Genomic_DNA"/>
</dbReference>
<dbReference type="FunFam" id="3.30.70.3490:FF:000013">
    <property type="entry name" value="Oxysterol-binding protein-related protein 2A"/>
    <property type="match status" value="1"/>
</dbReference>
<keyword evidence="5" id="KW-0445">Lipid transport</keyword>
<reference evidence="8 9" key="1">
    <citation type="journal article" date="2013" name="Front. Plant Sci.">
        <title>The Reference Genome of the Halophytic Plant Eutrema salsugineum.</title>
        <authorList>
            <person name="Yang R."/>
            <person name="Jarvis D.E."/>
            <person name="Chen H."/>
            <person name="Beilstein M.A."/>
            <person name="Grimwood J."/>
            <person name="Jenkins J."/>
            <person name="Shu S."/>
            <person name="Prochnik S."/>
            <person name="Xin M."/>
            <person name="Ma C."/>
            <person name="Schmutz J."/>
            <person name="Wing R.A."/>
            <person name="Mitchell-Olds T."/>
            <person name="Schumaker K.S."/>
            <person name="Wang X."/>
        </authorList>
    </citation>
    <scope>NUCLEOTIDE SEQUENCE [LARGE SCALE GENOMIC DNA]</scope>
</reference>
<keyword evidence="9" id="KW-1185">Reference proteome</keyword>
<keyword evidence="3" id="KW-0813">Transport</keyword>
<evidence type="ECO:0000256" key="5">
    <source>
        <dbReference type="ARBA" id="ARBA00023055"/>
    </source>
</evidence>
<evidence type="ECO:0000313" key="8">
    <source>
        <dbReference type="EMBL" id="ESQ55102.1"/>
    </source>
</evidence>
<dbReference type="GO" id="GO:0006869">
    <property type="term" value="P:lipid transport"/>
    <property type="evidence" value="ECO:0007669"/>
    <property type="project" value="UniProtKB-KW"/>
</dbReference>
<dbReference type="FunFam" id="2.40.160.120:FF:000006">
    <property type="entry name" value="oxysterol-binding protein-related protein 1D isoform X1"/>
    <property type="match status" value="1"/>
</dbReference>
<dbReference type="AlphaFoldDB" id="V4MID5"/>
<comment type="similarity">
    <text evidence="2">Belongs to the OSBP family.</text>
</comment>
<dbReference type="Gramene" id="ESQ55102">
    <property type="protein sequence ID" value="ESQ55102"/>
    <property type="gene ID" value="EUTSA_v10024514mg"/>
</dbReference>
<proteinExistence type="inferred from homology"/>
<organism evidence="8 9">
    <name type="scientific">Eutrema salsugineum</name>
    <name type="common">Saltwater cress</name>
    <name type="synonym">Sisymbrium salsugineum</name>
    <dbReference type="NCBI Taxonomy" id="72664"/>
    <lineage>
        <taxon>Eukaryota</taxon>
        <taxon>Viridiplantae</taxon>
        <taxon>Streptophyta</taxon>
        <taxon>Embryophyta</taxon>
        <taxon>Tracheophyta</taxon>
        <taxon>Spermatophyta</taxon>
        <taxon>Magnoliopsida</taxon>
        <taxon>eudicotyledons</taxon>
        <taxon>Gunneridae</taxon>
        <taxon>Pentapetalae</taxon>
        <taxon>rosids</taxon>
        <taxon>malvids</taxon>
        <taxon>Brassicales</taxon>
        <taxon>Brassicaceae</taxon>
        <taxon>Eutremeae</taxon>
        <taxon>Eutrema</taxon>
    </lineage>
</organism>
<dbReference type="InterPro" id="IPR037239">
    <property type="entry name" value="OSBP_sf"/>
</dbReference>